<dbReference type="InterPro" id="IPR036237">
    <property type="entry name" value="Xyl_isomerase-like_sf"/>
</dbReference>
<dbReference type="Gene3D" id="3.20.20.150">
    <property type="entry name" value="Divalent-metal-dependent TIM barrel enzymes"/>
    <property type="match status" value="1"/>
</dbReference>
<dbReference type="GO" id="GO:0008927">
    <property type="term" value="F:mannonate dehydratase activity"/>
    <property type="evidence" value="ECO:0007669"/>
    <property type="project" value="UniProtKB-EC"/>
</dbReference>
<dbReference type="SUPFAM" id="SSF51658">
    <property type="entry name" value="Xylose isomerase-like"/>
    <property type="match status" value="1"/>
</dbReference>
<dbReference type="EMBL" id="CP104064">
    <property type="protein sequence ID" value="WAH36035.1"/>
    <property type="molecule type" value="Genomic_DNA"/>
</dbReference>
<keyword evidence="6 9" id="KW-0408">Iron</keyword>
<evidence type="ECO:0000256" key="8">
    <source>
        <dbReference type="ARBA" id="ARBA00023239"/>
    </source>
</evidence>
<keyword evidence="8 9" id="KW-0456">Lyase</keyword>
<comment type="similarity">
    <text evidence="4 9">Belongs to the mannonate dehydratase family.</text>
</comment>
<evidence type="ECO:0000313" key="10">
    <source>
        <dbReference type="EMBL" id="WAH36035.1"/>
    </source>
</evidence>
<evidence type="ECO:0000256" key="2">
    <source>
        <dbReference type="ARBA" id="ARBA00002713"/>
    </source>
</evidence>
<evidence type="ECO:0000256" key="6">
    <source>
        <dbReference type="ARBA" id="ARBA00023004"/>
    </source>
</evidence>
<name>A0ABY6Z225_9BACL</name>
<sequence length="354" mass="40336">MKLSFRWYGDTDPVTLEQIRQIPGMQGIVTSLYDVPAGDVWPLDGILRLKTSVEDAGLELTVIESVPVHEDIKMGRSSRDRYIENYQNTLRNLARAGIDTVCYNFMPMFDWLRTSLEYRLPDGSTTLAYKDDEVDEEALLSGRLRLPAWNFSSQRDELMEMYRFYQNMTPEELWANLEYFARAVMPVAKECGQKMTIHPDDPPWPVVGIPRIIVDRASLDRLMSIYDDPSNGICFCSGSLGASAENDLPAMMRHFGRKGRIHFVHLRNVRRTDNKSFYESGHLSRDGSVDMYELMEAMHEAGVTVPVRPDHGRMVWGETGNPGYGLFDRAMGAAYLNGLWEAISKSGQEVRDAR</sequence>
<dbReference type="Proteomes" id="UP001164803">
    <property type="component" value="Chromosome"/>
</dbReference>
<evidence type="ECO:0000256" key="1">
    <source>
        <dbReference type="ARBA" id="ARBA00001794"/>
    </source>
</evidence>
<reference evidence="10" key="1">
    <citation type="submission" date="2022-08" db="EMBL/GenBank/DDBJ databases">
        <title>Alicyclobacillus dauci DSM2870, complete genome.</title>
        <authorList>
            <person name="Wang Q."/>
            <person name="Cai R."/>
            <person name="Wang Z."/>
        </authorList>
    </citation>
    <scope>NUCLEOTIDE SEQUENCE</scope>
    <source>
        <strain evidence="10">DSM 28700</strain>
    </source>
</reference>
<proteinExistence type="inferred from homology"/>
<dbReference type="HAMAP" id="MF_00106">
    <property type="entry name" value="UxuA"/>
    <property type="match status" value="1"/>
</dbReference>
<dbReference type="InterPro" id="IPR004628">
    <property type="entry name" value="Man_deHydtase"/>
</dbReference>
<evidence type="ECO:0000256" key="4">
    <source>
        <dbReference type="ARBA" id="ARBA00007389"/>
    </source>
</evidence>
<dbReference type="PANTHER" id="PTHR30387:SF2">
    <property type="entry name" value="MANNONATE DEHYDRATASE"/>
    <property type="match status" value="1"/>
</dbReference>
<dbReference type="PANTHER" id="PTHR30387">
    <property type="entry name" value="MANNONATE DEHYDRATASE"/>
    <property type="match status" value="1"/>
</dbReference>
<dbReference type="RefSeq" id="WP_268043334.1">
    <property type="nucleotide sequence ID" value="NZ_CP104064.1"/>
</dbReference>
<comment type="function">
    <text evidence="2 9">Catalyzes the dehydration of D-mannonate.</text>
</comment>
<keyword evidence="11" id="KW-1185">Reference proteome</keyword>
<dbReference type="PIRSF" id="PIRSF016049">
    <property type="entry name" value="Man_dehyd"/>
    <property type="match status" value="1"/>
</dbReference>
<dbReference type="NCBIfam" id="NF003027">
    <property type="entry name" value="PRK03906.1"/>
    <property type="match status" value="2"/>
</dbReference>
<evidence type="ECO:0000256" key="7">
    <source>
        <dbReference type="ARBA" id="ARBA00023211"/>
    </source>
</evidence>
<evidence type="ECO:0000256" key="5">
    <source>
        <dbReference type="ARBA" id="ARBA00012927"/>
    </source>
</evidence>
<comment type="cofactor">
    <cofactor evidence="9">
        <name>Fe(2+)</name>
        <dbReference type="ChEBI" id="CHEBI:29033"/>
    </cofactor>
    <cofactor evidence="9">
        <name>Mn(2+)</name>
        <dbReference type="ChEBI" id="CHEBI:29035"/>
    </cofactor>
</comment>
<comment type="catalytic activity">
    <reaction evidence="1 9">
        <text>D-mannonate = 2-dehydro-3-deoxy-D-gluconate + H2O</text>
        <dbReference type="Rhea" id="RHEA:20097"/>
        <dbReference type="ChEBI" id="CHEBI:15377"/>
        <dbReference type="ChEBI" id="CHEBI:17767"/>
        <dbReference type="ChEBI" id="CHEBI:57990"/>
        <dbReference type="EC" id="4.2.1.8"/>
    </reaction>
</comment>
<dbReference type="Pfam" id="PF03786">
    <property type="entry name" value="UxuA"/>
    <property type="match status" value="1"/>
</dbReference>
<protein>
    <recommendedName>
        <fullName evidence="5 9">Mannonate dehydratase</fullName>
        <ecNumber evidence="5 9">4.2.1.8</ecNumber>
    </recommendedName>
    <alternativeName>
        <fullName evidence="9">D-mannonate hydro-lyase</fullName>
    </alternativeName>
</protein>
<comment type="pathway">
    <text evidence="3 9">Carbohydrate metabolism; pentose and glucuronate interconversion.</text>
</comment>
<evidence type="ECO:0000313" key="11">
    <source>
        <dbReference type="Proteomes" id="UP001164803"/>
    </source>
</evidence>
<dbReference type="EC" id="4.2.1.8" evidence="5 9"/>
<keyword evidence="7 9" id="KW-0464">Manganese</keyword>
<organism evidence="10 11">
    <name type="scientific">Alicyclobacillus dauci</name>
    <dbReference type="NCBI Taxonomy" id="1475485"/>
    <lineage>
        <taxon>Bacteria</taxon>
        <taxon>Bacillati</taxon>
        <taxon>Bacillota</taxon>
        <taxon>Bacilli</taxon>
        <taxon>Bacillales</taxon>
        <taxon>Alicyclobacillaceae</taxon>
        <taxon>Alicyclobacillus</taxon>
    </lineage>
</organism>
<evidence type="ECO:0000256" key="9">
    <source>
        <dbReference type="HAMAP-Rule" id="MF_00106"/>
    </source>
</evidence>
<accession>A0ABY6Z225</accession>
<evidence type="ECO:0000256" key="3">
    <source>
        <dbReference type="ARBA" id="ARBA00004892"/>
    </source>
</evidence>
<gene>
    <name evidence="9" type="primary">uxuA</name>
    <name evidence="10" type="ORF">NZD86_17495</name>
</gene>